<name>A0A897NDE3_9EURY</name>
<keyword evidence="1" id="KW-0812">Transmembrane</keyword>
<dbReference type="GeneID" id="68859615"/>
<dbReference type="EMBL" id="CP064789">
    <property type="protein sequence ID" value="QSG10528.1"/>
    <property type="molecule type" value="Genomic_DNA"/>
</dbReference>
<sequence length="75" mass="7755">MGRYGDLDYSKLTRRGFALGVGLLVVGLLGGALGPAVVGSMPAWGHTLFLDLEILGIVVGLFAPLTFGIALPLTE</sequence>
<keyword evidence="1" id="KW-1133">Transmembrane helix</keyword>
<feature type="transmembrane region" description="Helical" evidence="1">
    <location>
        <begin position="12"/>
        <end position="34"/>
    </location>
</feature>
<organism evidence="2 3">
    <name type="scientific">Halapricum desulfuricans</name>
    <dbReference type="NCBI Taxonomy" id="2841257"/>
    <lineage>
        <taxon>Archaea</taxon>
        <taxon>Methanobacteriati</taxon>
        <taxon>Methanobacteriota</taxon>
        <taxon>Stenosarchaea group</taxon>
        <taxon>Halobacteria</taxon>
        <taxon>Halobacteriales</taxon>
        <taxon>Haloarculaceae</taxon>
        <taxon>Halapricum</taxon>
    </lineage>
</organism>
<dbReference type="AlphaFoldDB" id="A0A897NDE3"/>
<reference evidence="2" key="1">
    <citation type="submission" date="2020-11" db="EMBL/GenBank/DDBJ databases">
        <title>Carbohydrate-dependent, anaerobic sulfur respiration: A novel catabolism in halophilic archaea.</title>
        <authorList>
            <person name="Sorokin D.Y."/>
            <person name="Messina E."/>
            <person name="Smedile F."/>
            <person name="La Cono V."/>
            <person name="Hallsworth J.E."/>
            <person name="Yakimov M.M."/>
        </authorList>
    </citation>
    <scope>NUCLEOTIDE SEQUENCE</scope>
    <source>
        <strain evidence="2">HSR-Bgl</strain>
    </source>
</reference>
<keyword evidence="1" id="KW-0472">Membrane</keyword>
<dbReference type="RefSeq" id="WP_229125167.1">
    <property type="nucleotide sequence ID" value="NZ_CP064789.1"/>
</dbReference>
<dbReference type="Proteomes" id="UP000663305">
    <property type="component" value="Chromosome"/>
</dbReference>
<accession>A0A897NDE3</accession>
<evidence type="ECO:0000313" key="2">
    <source>
        <dbReference type="EMBL" id="QSG10528.1"/>
    </source>
</evidence>
<feature type="transmembrane region" description="Helical" evidence="1">
    <location>
        <begin position="54"/>
        <end position="73"/>
    </location>
</feature>
<proteinExistence type="predicted"/>
<dbReference type="Pfam" id="PF25259">
    <property type="entry name" value="DUF7860"/>
    <property type="match status" value="1"/>
</dbReference>
<dbReference type="InterPro" id="IPR057182">
    <property type="entry name" value="DUF7860"/>
</dbReference>
<evidence type="ECO:0000256" key="1">
    <source>
        <dbReference type="SAM" id="Phobius"/>
    </source>
</evidence>
<protein>
    <submittedName>
        <fullName evidence="2">Putative membrane protein</fullName>
    </submittedName>
</protein>
<gene>
    <name evidence="2" type="ORF">HSBGL_0082</name>
</gene>
<evidence type="ECO:0000313" key="3">
    <source>
        <dbReference type="Proteomes" id="UP000663305"/>
    </source>
</evidence>